<dbReference type="PANTHER" id="PTHR12236">
    <property type="entry name" value="STRUCTURAL CONTITUENT OF CUTICLE"/>
    <property type="match status" value="1"/>
</dbReference>
<dbReference type="OrthoDB" id="6626468at2759"/>
<keyword evidence="4" id="KW-0732">Signal</keyword>
<feature type="region of interest" description="Disordered" evidence="3">
    <location>
        <begin position="49"/>
        <end position="90"/>
    </location>
</feature>
<dbReference type="EMBL" id="OV725081">
    <property type="protein sequence ID" value="CAH1401830.1"/>
    <property type="molecule type" value="Genomic_DNA"/>
</dbReference>
<evidence type="ECO:0000256" key="4">
    <source>
        <dbReference type="SAM" id="SignalP"/>
    </source>
</evidence>
<dbReference type="PRINTS" id="PR00947">
    <property type="entry name" value="CUTICLE"/>
</dbReference>
<proteinExistence type="predicted"/>
<protein>
    <submittedName>
        <fullName evidence="5">Uncharacterized protein</fullName>
    </submittedName>
</protein>
<feature type="compositionally biased region" description="Basic and acidic residues" evidence="3">
    <location>
        <begin position="60"/>
        <end position="90"/>
    </location>
</feature>
<dbReference type="InterPro" id="IPR000618">
    <property type="entry name" value="Insect_cuticle"/>
</dbReference>
<dbReference type="InterPro" id="IPR031311">
    <property type="entry name" value="CHIT_BIND_RR_consensus"/>
</dbReference>
<evidence type="ECO:0000256" key="1">
    <source>
        <dbReference type="ARBA" id="ARBA00022460"/>
    </source>
</evidence>
<evidence type="ECO:0000256" key="3">
    <source>
        <dbReference type="SAM" id="MobiDB-lite"/>
    </source>
</evidence>
<evidence type="ECO:0000256" key="2">
    <source>
        <dbReference type="PROSITE-ProRule" id="PRU00497"/>
    </source>
</evidence>
<dbReference type="GO" id="GO:0042302">
    <property type="term" value="F:structural constituent of cuticle"/>
    <property type="evidence" value="ECO:0007669"/>
    <property type="project" value="UniProtKB-UniRule"/>
</dbReference>
<dbReference type="PROSITE" id="PS51155">
    <property type="entry name" value="CHIT_BIND_RR_2"/>
    <property type="match status" value="2"/>
</dbReference>
<dbReference type="GO" id="GO:0005615">
    <property type="term" value="C:extracellular space"/>
    <property type="evidence" value="ECO:0007669"/>
    <property type="project" value="TreeGrafter"/>
</dbReference>
<feature type="signal peptide" evidence="4">
    <location>
        <begin position="1"/>
        <end position="21"/>
    </location>
</feature>
<name>A0A9P0MRC7_NEZVI</name>
<dbReference type="InterPro" id="IPR051217">
    <property type="entry name" value="Insect_Cuticle_Struc_Prot"/>
</dbReference>
<dbReference type="PROSITE" id="PS00233">
    <property type="entry name" value="CHIT_BIND_RR_1"/>
    <property type="match status" value="1"/>
</dbReference>
<dbReference type="Proteomes" id="UP001152798">
    <property type="component" value="Chromosome 5"/>
</dbReference>
<keyword evidence="6" id="KW-1185">Reference proteome</keyword>
<dbReference type="Pfam" id="PF00379">
    <property type="entry name" value="Chitin_bind_4"/>
    <property type="match status" value="2"/>
</dbReference>
<sequence>MNSLQGIIVLGVATIVAISRAEFEGHGYLSEGAGHEYLSGGEAYEGGHESVGFEHGYGGYEHDGGEEHYSVHDPHTDDFKSHHESRDGDTVKGYYSLKEADGSLREVHYTADHKNGFQAVVTQNGKQIHPHVEEHQGSDITHELAVFLCLVGASLAQYGHYQGHEEHHVDYYAPPHYKFDYGVHDSHTYDVKKQEETREGDVVKGYYSLHEPDGTERIVHYTSDKHNGFNAIVERKGHAVHPHIEGSKETFFKQYHGSSGGYGSGSGASSSSNYHY</sequence>
<organism evidence="5 6">
    <name type="scientific">Nezara viridula</name>
    <name type="common">Southern green stink bug</name>
    <name type="synonym">Cimex viridulus</name>
    <dbReference type="NCBI Taxonomy" id="85310"/>
    <lineage>
        <taxon>Eukaryota</taxon>
        <taxon>Metazoa</taxon>
        <taxon>Ecdysozoa</taxon>
        <taxon>Arthropoda</taxon>
        <taxon>Hexapoda</taxon>
        <taxon>Insecta</taxon>
        <taxon>Pterygota</taxon>
        <taxon>Neoptera</taxon>
        <taxon>Paraneoptera</taxon>
        <taxon>Hemiptera</taxon>
        <taxon>Heteroptera</taxon>
        <taxon>Panheteroptera</taxon>
        <taxon>Pentatomomorpha</taxon>
        <taxon>Pentatomoidea</taxon>
        <taxon>Pentatomidae</taxon>
        <taxon>Pentatominae</taxon>
        <taxon>Nezara</taxon>
    </lineage>
</organism>
<accession>A0A9P0MRC7</accession>
<gene>
    <name evidence="5" type="ORF">NEZAVI_LOCUS10775</name>
</gene>
<evidence type="ECO:0000313" key="5">
    <source>
        <dbReference type="EMBL" id="CAH1401830.1"/>
    </source>
</evidence>
<reference evidence="5" key="1">
    <citation type="submission" date="2022-01" db="EMBL/GenBank/DDBJ databases">
        <authorList>
            <person name="King R."/>
        </authorList>
    </citation>
    <scope>NUCLEOTIDE SEQUENCE</scope>
</reference>
<dbReference type="PANTHER" id="PTHR12236:SF75">
    <property type="entry name" value="CUTICULAR PROTEIN 62BB, ISOFORM A"/>
    <property type="match status" value="1"/>
</dbReference>
<evidence type="ECO:0000313" key="6">
    <source>
        <dbReference type="Proteomes" id="UP001152798"/>
    </source>
</evidence>
<feature type="chain" id="PRO_5040260371" evidence="4">
    <location>
        <begin position="22"/>
        <end position="276"/>
    </location>
</feature>
<dbReference type="GO" id="GO:0031012">
    <property type="term" value="C:extracellular matrix"/>
    <property type="evidence" value="ECO:0007669"/>
    <property type="project" value="TreeGrafter"/>
</dbReference>
<dbReference type="AlphaFoldDB" id="A0A9P0MRC7"/>
<keyword evidence="1 2" id="KW-0193">Cuticle</keyword>